<name>S3CX90_GLAL2</name>
<dbReference type="HOGENOM" id="CLU_002639_3_0_1"/>
<dbReference type="GeneID" id="19462984"/>
<organism evidence="2 3">
    <name type="scientific">Glarea lozoyensis (strain ATCC 20868 / MF5171)</name>
    <dbReference type="NCBI Taxonomy" id="1116229"/>
    <lineage>
        <taxon>Eukaryota</taxon>
        <taxon>Fungi</taxon>
        <taxon>Dikarya</taxon>
        <taxon>Ascomycota</taxon>
        <taxon>Pezizomycotina</taxon>
        <taxon>Leotiomycetes</taxon>
        <taxon>Helotiales</taxon>
        <taxon>Helotiaceae</taxon>
        <taxon>Glarea</taxon>
    </lineage>
</organism>
<evidence type="ECO:0000313" key="2">
    <source>
        <dbReference type="EMBL" id="EPE30962.1"/>
    </source>
</evidence>
<dbReference type="Pfam" id="PF06985">
    <property type="entry name" value="HET"/>
    <property type="match status" value="1"/>
</dbReference>
<dbReference type="Proteomes" id="UP000016922">
    <property type="component" value="Unassembled WGS sequence"/>
</dbReference>
<dbReference type="EMBL" id="KE145363">
    <property type="protein sequence ID" value="EPE30962.1"/>
    <property type="molecule type" value="Genomic_DNA"/>
</dbReference>
<gene>
    <name evidence="2" type="ORF">GLAREA_03929</name>
</gene>
<dbReference type="PANTHER" id="PTHR33112:SF11">
    <property type="entry name" value="HETEROKARYON INCOMPATIBILITY DOMAIN-CONTAINING PROTEIN"/>
    <property type="match status" value="1"/>
</dbReference>
<dbReference type="eggNOG" id="ENOG502S8TM">
    <property type="taxonomic scope" value="Eukaryota"/>
</dbReference>
<reference evidence="2 3" key="1">
    <citation type="journal article" date="2013" name="BMC Genomics">
        <title>Genomics-driven discovery of the pneumocandin biosynthetic gene cluster in the fungus Glarea lozoyensis.</title>
        <authorList>
            <person name="Chen L."/>
            <person name="Yue Q."/>
            <person name="Zhang X."/>
            <person name="Xiang M."/>
            <person name="Wang C."/>
            <person name="Li S."/>
            <person name="Che Y."/>
            <person name="Ortiz-Lopez F.J."/>
            <person name="Bills G.F."/>
            <person name="Liu X."/>
            <person name="An Z."/>
        </authorList>
    </citation>
    <scope>NUCLEOTIDE SEQUENCE [LARGE SCALE GENOMIC DNA]</scope>
    <source>
        <strain evidence="3">ATCC 20868 / MF5171</strain>
    </source>
</reference>
<dbReference type="OMA" id="VTNAHIN"/>
<dbReference type="AlphaFoldDB" id="S3CX90"/>
<evidence type="ECO:0000259" key="1">
    <source>
        <dbReference type="Pfam" id="PF06985"/>
    </source>
</evidence>
<dbReference type="InterPro" id="IPR010730">
    <property type="entry name" value="HET"/>
</dbReference>
<accession>S3CX90</accession>
<protein>
    <submittedName>
        <fullName evidence="2">Heterokaryon incompatibility protein</fullName>
    </submittedName>
</protein>
<dbReference type="PANTHER" id="PTHR33112">
    <property type="entry name" value="DOMAIN PROTEIN, PUTATIVE-RELATED"/>
    <property type="match status" value="1"/>
</dbReference>
<dbReference type="OrthoDB" id="5362512at2759"/>
<dbReference type="RefSeq" id="XP_008082373.1">
    <property type="nucleotide sequence ID" value="XM_008084182.1"/>
</dbReference>
<keyword evidence="3" id="KW-1185">Reference proteome</keyword>
<evidence type="ECO:0000313" key="3">
    <source>
        <dbReference type="Proteomes" id="UP000016922"/>
    </source>
</evidence>
<dbReference type="STRING" id="1116229.S3CX90"/>
<sequence length="662" mass="75100">MPHHLTISSLNTALAAQCYICNRFWARLNAEQQSNLASVMSVDAAAGIDCEESRGYLTTCDLKDATRYGFPGCYLLQIIYTARLKSSARVKLILQPLSQIDESLRCNDVDVSNMSDRSWSLAEKWISECTTSHAQCNVEAKDRDWHPTRLLDVASTDASANIIRLMESQEVAAGSPYMTLSHRWGTSKPLQLRRETFEQLRAGILLESLPLTFRDAVLVTRRLSIRYLWIDALCILQNEDDLSDWIKEASLMHKVYSAAYCNISAAAASESFHGLFVSRDPALLICPTIKLSLGEHRPKEDYLISDVNFWDTEVSRAPINARGWVLQERILANRVLHFGERQLMWECGEKDAAETYPNGLDNAISSLSDDVRFKDLCPDTYIRQARRFRDPIHHPELSAHFLWVRVVEAYTRCQLTNPDDKLVALSGIAKRFSSILRDTYVAGMWRRYLASELTWSVDSSSFKQPDPDMSSRAMSYRAPSFSWACVDGAIMPGMPSDQGILLDIEAVQLEYFTDDHTGAIRGGYLNVRARLKQIQLIRRFTGGRDQWIMILNGIEISTMNDLGRQGESQPLIMLDDLRESYAEFVAGKIFYIVPARLSTNLSGNLYMLLLEALENDWGTYRRVGYARSFVKATQKALLEPKEQDAGFPCREYRDGQHSITII</sequence>
<feature type="domain" description="Heterokaryon incompatibility" evidence="1">
    <location>
        <begin position="177"/>
        <end position="328"/>
    </location>
</feature>
<dbReference type="KEGG" id="glz:GLAREA_03929"/>
<proteinExistence type="predicted"/>